<feature type="signal peptide" evidence="1">
    <location>
        <begin position="1"/>
        <end position="27"/>
    </location>
</feature>
<evidence type="ECO:0000313" key="3">
    <source>
        <dbReference type="Proteomes" id="UP000016648"/>
    </source>
</evidence>
<keyword evidence="1" id="KW-0732">Signal</keyword>
<protein>
    <submittedName>
        <fullName evidence="2">Uncharacterized protein</fullName>
    </submittedName>
</protein>
<dbReference type="InterPro" id="IPR011050">
    <property type="entry name" value="Pectin_lyase_fold/virulence"/>
</dbReference>
<proteinExistence type="predicted"/>
<feature type="non-terminal residue" evidence="2">
    <location>
        <position position="940"/>
    </location>
</feature>
<evidence type="ECO:0000256" key="1">
    <source>
        <dbReference type="SAM" id="SignalP"/>
    </source>
</evidence>
<dbReference type="AlphaFoldDB" id="U2QDI0"/>
<sequence length="940" mass="101568">MKTKTTNIIQRLCLFLFVLVLAAPAWAQGSSGNESETITIASKADWKTFCDRVDRGETTLNAKMTADVDLGEDTWQVGAARNYSGTFDGQGHTLTVNWNSAFSFSLAPFADVENATIKNLHVKGHITGKRQLAGLIYTVHGNTTLSNCVSEVDIKGESYLSGMIYRAENLAKVTFTDCVVKGALNSDATNNMAGFVYQMWGDCTFNNCLYLGTNNATEGDTFGWTHNITNCYYLNACGEAQGMQVTEEQLKNGAVAYKLQNGRSENVWGQKLGTDNEPQLTAEAAKHVYEVKFTLNNEVKATRYANKDGKVILPTTKDIVGEGYNPHHYYALAFGDGFSASTTITEDRQVAVTLDHKEYYEIASKADWKAFCDLVNGGQNAIDAKMTKDVDLGTDIAKVGTANKPYAGTFDGQNHTLTVNWDAGSANDVAPFRRVGGATIKNLRTEGSIRSNSFYLSGLIDEAIGENTVTGCVSNVNLTISYDKSSCGAAGLICCLFESARVTISDCLVKGSINATAEKGQKGMGGFVFIQHGSCIMNNCLYAGTNNASGGYTFASDSDPKATTTLNNCHYLNACGKLQGEQATKAQLESGYMAHLLQGMREETVWGQVLGTDTIPQLTAEAAKQVYEVKFIYNGRVKAMRYANRGGHVSLPTVQEFLGEAYNPANTYKLIFDGDFSASTPVNSDRTVAVVVAESYEIATKADWQAFCNRVNDGQTAINAKLMNDVDLSEKITMAGTIRNYNGTFDGQGHTLTLNWNSQSGEVALFKFVNNATIKNLRVNGKIKSDGRTLSALVCNAVGNVTLSGCVSEVDITSNYHGVCELAGMIAYVNDRAEVAITDCVVKGAFNSMAADKKGMAGFVYLQTGYCTLTNCLYAGTNNATAGSYTFGSNTIRKNCYYLNPCGKAQGDRVTAEQLKSGEVAKMLQAGRTDQCYWAQPLGE</sequence>
<dbReference type="Gene3D" id="2.160.20.110">
    <property type="match status" value="3"/>
</dbReference>
<dbReference type="Proteomes" id="UP000016648">
    <property type="component" value="Unassembled WGS sequence"/>
</dbReference>
<keyword evidence="3" id="KW-1185">Reference proteome</keyword>
<evidence type="ECO:0000313" key="2">
    <source>
        <dbReference type="EMBL" id="ERK39383.1"/>
    </source>
</evidence>
<dbReference type="RefSeq" id="WP_021589616.1">
    <property type="nucleotide sequence ID" value="NZ_AWEY01000021.1"/>
</dbReference>
<reference evidence="2 3" key="1">
    <citation type="submission" date="2013-08" db="EMBL/GenBank/DDBJ databases">
        <authorList>
            <person name="Durkin A.S."/>
            <person name="Haft D.R."/>
            <person name="McCorrison J."/>
            <person name="Torralba M."/>
            <person name="Gillis M."/>
            <person name="Haft D.H."/>
            <person name="Methe B."/>
            <person name="Sutton G."/>
            <person name="Nelson K.E."/>
        </authorList>
    </citation>
    <scope>NUCLEOTIDE SEQUENCE [LARGE SCALE GENOMIC DNA]</scope>
    <source>
        <strain evidence="2 3">F0067</strain>
    </source>
</reference>
<organism evidence="2 3">
    <name type="scientific">Segatella baroniae F0067</name>
    <dbReference type="NCBI Taxonomy" id="1115809"/>
    <lineage>
        <taxon>Bacteria</taxon>
        <taxon>Pseudomonadati</taxon>
        <taxon>Bacteroidota</taxon>
        <taxon>Bacteroidia</taxon>
        <taxon>Bacteroidales</taxon>
        <taxon>Prevotellaceae</taxon>
        <taxon>Segatella</taxon>
    </lineage>
</organism>
<dbReference type="EMBL" id="AWEY01000021">
    <property type="protein sequence ID" value="ERK39383.1"/>
    <property type="molecule type" value="Genomic_DNA"/>
</dbReference>
<comment type="caution">
    <text evidence="2">The sequence shown here is derived from an EMBL/GenBank/DDBJ whole genome shotgun (WGS) entry which is preliminary data.</text>
</comment>
<feature type="chain" id="PRO_5004634240" evidence="1">
    <location>
        <begin position="28"/>
        <end position="940"/>
    </location>
</feature>
<accession>U2QDI0</accession>
<gene>
    <name evidence="2" type="ORF">HMPREF9135_2517</name>
</gene>
<dbReference type="SUPFAM" id="SSF51126">
    <property type="entry name" value="Pectin lyase-like"/>
    <property type="match status" value="2"/>
</dbReference>
<name>U2QDI0_9BACT</name>